<evidence type="ECO:0000256" key="2">
    <source>
        <dbReference type="SAM" id="Phobius"/>
    </source>
</evidence>
<feature type="transmembrane region" description="Helical" evidence="2">
    <location>
        <begin position="182"/>
        <end position="208"/>
    </location>
</feature>
<reference evidence="4" key="1">
    <citation type="submission" date="2015-05" db="EMBL/GenBank/DDBJ databases">
        <authorList>
            <person name="Fogelqvist Johan"/>
        </authorList>
    </citation>
    <scope>NUCLEOTIDE SEQUENCE [LARGE SCALE GENOMIC DNA]</scope>
</reference>
<keyword evidence="2" id="KW-0472">Membrane</keyword>
<dbReference type="InterPro" id="IPR052413">
    <property type="entry name" value="SUR7_domain"/>
</dbReference>
<sequence length="380" mass="40905">MARRTANGGCRPIFAALPFVFSLLSVTLAVIVLIAGSRTNILDGLSFFKVDTSNFDIKSKLSSSTYLQDLTEVSGIDLVGQDVTAESLGLARTYTISLLGYCSHHSDSTSCTSPRMGYFFDPITVLKLDTTAVANLDTSDIDEALARYERISQFLAFAYVASIAFAILGPILSLFGSKIRIIGFAGIFLSWLAAIILLVASGTGHYIYQHLSKAIDSDLDPIGIDSDFGLLLVPSWLSFGFALLAAHRSGAGGHVTGQANESAGPGSGLLNRVQTWGRQKYIGIGKQPGAERHSNRATPQGRGATSGDLSDDEQHLVPREQQDAYGSRRESLSFEPRAFPSRTSSDDGYGGQGDIAMMPLDNRGQKDLNTAYEPYSSRFF</sequence>
<dbReference type="InterPro" id="IPR009571">
    <property type="entry name" value="SUR7/Rim9-like_fungi"/>
</dbReference>
<dbReference type="EMBL" id="CVQI01006668">
    <property type="protein sequence ID" value="CRK16112.1"/>
    <property type="molecule type" value="Genomic_DNA"/>
</dbReference>
<feature type="compositionally biased region" description="Basic and acidic residues" evidence="1">
    <location>
        <begin position="312"/>
        <end position="332"/>
    </location>
</feature>
<feature type="transmembrane region" description="Helical" evidence="2">
    <location>
        <begin position="12"/>
        <end position="35"/>
    </location>
</feature>
<dbReference type="Pfam" id="PF06687">
    <property type="entry name" value="SUR7"/>
    <property type="match status" value="1"/>
</dbReference>
<dbReference type="GO" id="GO:0005886">
    <property type="term" value="C:plasma membrane"/>
    <property type="evidence" value="ECO:0007669"/>
    <property type="project" value="InterPro"/>
</dbReference>
<accession>A0A0G4L280</accession>
<evidence type="ECO:0000313" key="4">
    <source>
        <dbReference type="Proteomes" id="UP000045706"/>
    </source>
</evidence>
<keyword evidence="2" id="KW-0812">Transmembrane</keyword>
<feature type="transmembrane region" description="Helical" evidence="2">
    <location>
        <begin position="228"/>
        <end position="246"/>
    </location>
</feature>
<feature type="region of interest" description="Disordered" evidence="1">
    <location>
        <begin position="284"/>
        <end position="380"/>
    </location>
</feature>
<proteinExistence type="predicted"/>
<dbReference type="PANTHER" id="PTHR28019:SF2">
    <property type="entry name" value="CELL MEMBRANE PROTEIN YLR413W-RELATED"/>
    <property type="match status" value="1"/>
</dbReference>
<evidence type="ECO:0000313" key="3">
    <source>
        <dbReference type="EMBL" id="CRK16112.1"/>
    </source>
</evidence>
<protein>
    <submittedName>
        <fullName evidence="3">Uncharacterized protein</fullName>
    </submittedName>
</protein>
<keyword evidence="2" id="KW-1133">Transmembrane helix</keyword>
<name>A0A0G4L280_VERLO</name>
<gene>
    <name evidence="3" type="ORF">BN1723_002284</name>
</gene>
<dbReference type="Proteomes" id="UP000045706">
    <property type="component" value="Unassembled WGS sequence"/>
</dbReference>
<evidence type="ECO:0000256" key="1">
    <source>
        <dbReference type="SAM" id="MobiDB-lite"/>
    </source>
</evidence>
<organism evidence="3 4">
    <name type="scientific">Verticillium longisporum</name>
    <name type="common">Verticillium dahliae var. longisporum</name>
    <dbReference type="NCBI Taxonomy" id="100787"/>
    <lineage>
        <taxon>Eukaryota</taxon>
        <taxon>Fungi</taxon>
        <taxon>Dikarya</taxon>
        <taxon>Ascomycota</taxon>
        <taxon>Pezizomycotina</taxon>
        <taxon>Sordariomycetes</taxon>
        <taxon>Hypocreomycetidae</taxon>
        <taxon>Glomerellales</taxon>
        <taxon>Plectosphaerellaceae</taxon>
        <taxon>Verticillium</taxon>
    </lineage>
</organism>
<dbReference type="PANTHER" id="PTHR28019">
    <property type="entry name" value="CELL MEMBRANE PROTEIN YLR413W-RELATED"/>
    <property type="match status" value="1"/>
</dbReference>
<dbReference type="GO" id="GO:0031505">
    <property type="term" value="P:fungal-type cell wall organization"/>
    <property type="evidence" value="ECO:0007669"/>
    <property type="project" value="TreeGrafter"/>
</dbReference>
<dbReference type="GO" id="GO:0051285">
    <property type="term" value="C:cell cortex of cell tip"/>
    <property type="evidence" value="ECO:0007669"/>
    <property type="project" value="TreeGrafter"/>
</dbReference>
<feature type="transmembrane region" description="Helical" evidence="2">
    <location>
        <begin position="154"/>
        <end position="175"/>
    </location>
</feature>
<dbReference type="AlphaFoldDB" id="A0A0G4L280"/>